<evidence type="ECO:0000313" key="2">
    <source>
        <dbReference type="EMBL" id="KAK2112289.1"/>
    </source>
</evidence>
<sequence>MSVGWAGWRLSCRVLAQGAPHHPRAGAARGTSPHPRAAALAPQRKPWPGRGQVGELHMPATLLPRTVATSCPHQALARRLTLHVGLSGGSRPLLCRGMESPGGPGLSGTPGDLPLLL</sequence>
<proteinExistence type="predicted"/>
<dbReference type="EMBL" id="JASSZA010000005">
    <property type="protein sequence ID" value="KAK2112289.1"/>
    <property type="molecule type" value="Genomic_DNA"/>
</dbReference>
<keyword evidence="3" id="KW-1185">Reference proteome</keyword>
<feature type="region of interest" description="Disordered" evidence="1">
    <location>
        <begin position="20"/>
        <end position="54"/>
    </location>
</feature>
<protein>
    <submittedName>
        <fullName evidence="2">Uncharacterized protein</fullName>
    </submittedName>
</protein>
<reference evidence="2 3" key="1">
    <citation type="submission" date="2023-05" db="EMBL/GenBank/DDBJ databases">
        <title>B98-5 Cell Line De Novo Hybrid Assembly: An Optical Mapping Approach.</title>
        <authorList>
            <person name="Kananen K."/>
            <person name="Auerbach J.A."/>
            <person name="Kautto E."/>
            <person name="Blachly J.S."/>
        </authorList>
    </citation>
    <scope>NUCLEOTIDE SEQUENCE [LARGE SCALE GENOMIC DNA]</scope>
    <source>
        <strain evidence="2">B95-8</strain>
        <tissue evidence="2">Cell line</tissue>
    </source>
</reference>
<evidence type="ECO:0000256" key="1">
    <source>
        <dbReference type="SAM" id="MobiDB-lite"/>
    </source>
</evidence>
<gene>
    <name evidence="2" type="ORF">P7K49_012036</name>
</gene>
<name>A0ABQ9VSD1_SAGOE</name>
<feature type="region of interest" description="Disordered" evidence="1">
    <location>
        <begin position="95"/>
        <end position="117"/>
    </location>
</feature>
<evidence type="ECO:0000313" key="3">
    <source>
        <dbReference type="Proteomes" id="UP001266305"/>
    </source>
</evidence>
<comment type="caution">
    <text evidence="2">The sequence shown here is derived from an EMBL/GenBank/DDBJ whole genome shotgun (WGS) entry which is preliminary data.</text>
</comment>
<accession>A0ABQ9VSD1</accession>
<dbReference type="Proteomes" id="UP001266305">
    <property type="component" value="Unassembled WGS sequence"/>
</dbReference>
<organism evidence="2 3">
    <name type="scientific">Saguinus oedipus</name>
    <name type="common">Cotton-top tamarin</name>
    <name type="synonym">Oedipomidas oedipus</name>
    <dbReference type="NCBI Taxonomy" id="9490"/>
    <lineage>
        <taxon>Eukaryota</taxon>
        <taxon>Metazoa</taxon>
        <taxon>Chordata</taxon>
        <taxon>Craniata</taxon>
        <taxon>Vertebrata</taxon>
        <taxon>Euteleostomi</taxon>
        <taxon>Mammalia</taxon>
        <taxon>Eutheria</taxon>
        <taxon>Euarchontoglires</taxon>
        <taxon>Primates</taxon>
        <taxon>Haplorrhini</taxon>
        <taxon>Platyrrhini</taxon>
        <taxon>Cebidae</taxon>
        <taxon>Callitrichinae</taxon>
        <taxon>Saguinus</taxon>
    </lineage>
</organism>